<dbReference type="InterPro" id="IPR036425">
    <property type="entry name" value="MoaB/Mog-like_dom_sf"/>
</dbReference>
<gene>
    <name evidence="2" type="ORF">LZ11_01171</name>
</gene>
<comment type="caution">
    <text evidence="2">The sequence shown here is derived from an EMBL/GenBank/DDBJ whole genome shotgun (WGS) entry which is preliminary data.</text>
</comment>
<sequence length="175" mass="18882">MINKAIIIPTGDEILNGTVVDTNSPAIMSIIIEKFPGCEVKREKPVIDAEEYIIKSVERALLEKPDLIILIGGTGGGHRYVSTLARDFTHSALMRTLPKVVYRELIGSNGHLWSKLVCGEKGGCIIANVPGPYEEAIETARALIECINDGVEDPEILVNEAARALKKIYLAGGGS</sequence>
<evidence type="ECO:0000313" key="2">
    <source>
        <dbReference type="EMBL" id="TYP55456.1"/>
    </source>
</evidence>
<dbReference type="Proteomes" id="UP000322294">
    <property type="component" value="Unassembled WGS sequence"/>
</dbReference>
<accession>A0A5S5ATP9</accession>
<proteinExistence type="predicted"/>
<reference evidence="2 3" key="1">
    <citation type="submission" date="2019-07" db="EMBL/GenBank/DDBJ databases">
        <title>Genomic Encyclopedia of Type Strains, Phase I: the one thousand microbial genomes (KMG-I) project.</title>
        <authorList>
            <person name="Kyrpides N."/>
        </authorList>
    </citation>
    <scope>NUCLEOTIDE SEQUENCE [LARGE SCALE GENOMIC DNA]</scope>
    <source>
        <strain evidence="2 3">DSM 16647</strain>
    </source>
</reference>
<dbReference type="OrthoDB" id="1900983at2"/>
<dbReference type="Gene3D" id="3.40.980.10">
    <property type="entry name" value="MoaB/Mog-like domain"/>
    <property type="match status" value="1"/>
</dbReference>
<name>A0A5S5ATP9_9FIRM</name>
<dbReference type="SUPFAM" id="SSF53218">
    <property type="entry name" value="Molybdenum cofactor biosynthesis proteins"/>
    <property type="match status" value="1"/>
</dbReference>
<protein>
    <submittedName>
        <fullName evidence="2">Putative molybdopterin binding protein</fullName>
    </submittedName>
</protein>
<dbReference type="RefSeq" id="WP_148866943.1">
    <property type="nucleotide sequence ID" value="NZ_VNHO01000010.1"/>
</dbReference>
<dbReference type="Pfam" id="PF00994">
    <property type="entry name" value="MoCF_biosynth"/>
    <property type="match status" value="1"/>
</dbReference>
<organism evidence="2 3">
    <name type="scientific">Thermosediminibacter litoriperuensis</name>
    <dbReference type="NCBI Taxonomy" id="291989"/>
    <lineage>
        <taxon>Bacteria</taxon>
        <taxon>Bacillati</taxon>
        <taxon>Bacillota</taxon>
        <taxon>Clostridia</taxon>
        <taxon>Thermosediminibacterales</taxon>
        <taxon>Thermosediminibacteraceae</taxon>
        <taxon>Thermosediminibacter</taxon>
    </lineage>
</organism>
<evidence type="ECO:0000259" key="1">
    <source>
        <dbReference type="Pfam" id="PF00994"/>
    </source>
</evidence>
<dbReference type="EMBL" id="VNHO01000010">
    <property type="protein sequence ID" value="TYP55456.1"/>
    <property type="molecule type" value="Genomic_DNA"/>
</dbReference>
<keyword evidence="3" id="KW-1185">Reference proteome</keyword>
<dbReference type="AlphaFoldDB" id="A0A5S5ATP9"/>
<evidence type="ECO:0000313" key="3">
    <source>
        <dbReference type="Proteomes" id="UP000322294"/>
    </source>
</evidence>
<dbReference type="InterPro" id="IPR001453">
    <property type="entry name" value="MoaB/Mog_dom"/>
</dbReference>
<feature type="domain" description="MoaB/Mog" evidence="1">
    <location>
        <begin position="7"/>
        <end position="144"/>
    </location>
</feature>